<dbReference type="EMBL" id="BAAAUV010000006">
    <property type="protein sequence ID" value="GAA3211490.1"/>
    <property type="molecule type" value="Genomic_DNA"/>
</dbReference>
<feature type="chain" id="PRO_5046493712" evidence="2">
    <location>
        <begin position="25"/>
        <end position="290"/>
    </location>
</feature>
<evidence type="ECO:0000259" key="3">
    <source>
        <dbReference type="PROSITE" id="PS50983"/>
    </source>
</evidence>
<evidence type="ECO:0000313" key="4">
    <source>
        <dbReference type="EMBL" id="GAA3211490.1"/>
    </source>
</evidence>
<dbReference type="Proteomes" id="UP001501237">
    <property type="component" value="Unassembled WGS sequence"/>
</dbReference>
<dbReference type="SUPFAM" id="SSF53807">
    <property type="entry name" value="Helical backbone' metal receptor"/>
    <property type="match status" value="1"/>
</dbReference>
<proteinExistence type="inferred from homology"/>
<evidence type="ECO:0000313" key="5">
    <source>
        <dbReference type="Proteomes" id="UP001501237"/>
    </source>
</evidence>
<dbReference type="PANTHER" id="PTHR30535">
    <property type="entry name" value="VITAMIN B12-BINDING PROTEIN"/>
    <property type="match status" value="1"/>
</dbReference>
<name>A0ABP6Q945_9ACTN</name>
<keyword evidence="5" id="KW-1185">Reference proteome</keyword>
<protein>
    <submittedName>
        <fullName evidence="4">ABC transporter substrate-binding protein</fullName>
    </submittedName>
</protein>
<comment type="caution">
    <text evidence="4">The sequence shown here is derived from an EMBL/GenBank/DDBJ whole genome shotgun (WGS) entry which is preliminary data.</text>
</comment>
<comment type="similarity">
    <text evidence="1">Belongs to the bacterial solute-binding protein 8 family.</text>
</comment>
<reference evidence="5" key="1">
    <citation type="journal article" date="2019" name="Int. J. Syst. Evol. Microbiol.">
        <title>The Global Catalogue of Microorganisms (GCM) 10K type strain sequencing project: providing services to taxonomists for standard genome sequencing and annotation.</title>
        <authorList>
            <consortium name="The Broad Institute Genomics Platform"/>
            <consortium name="The Broad Institute Genome Sequencing Center for Infectious Disease"/>
            <person name="Wu L."/>
            <person name="Ma J."/>
        </authorList>
    </citation>
    <scope>NUCLEOTIDE SEQUENCE [LARGE SCALE GENOMIC DNA]</scope>
    <source>
        <strain evidence="5">JCM 9377</strain>
    </source>
</reference>
<evidence type="ECO:0000256" key="2">
    <source>
        <dbReference type="SAM" id="SignalP"/>
    </source>
</evidence>
<dbReference type="PROSITE" id="PS50983">
    <property type="entry name" value="FE_B12_PBP"/>
    <property type="match status" value="1"/>
</dbReference>
<feature type="signal peptide" evidence="2">
    <location>
        <begin position="1"/>
        <end position="24"/>
    </location>
</feature>
<organism evidence="4 5">
    <name type="scientific">Actinocorallia longicatena</name>
    <dbReference type="NCBI Taxonomy" id="111803"/>
    <lineage>
        <taxon>Bacteria</taxon>
        <taxon>Bacillati</taxon>
        <taxon>Actinomycetota</taxon>
        <taxon>Actinomycetes</taxon>
        <taxon>Streptosporangiales</taxon>
        <taxon>Thermomonosporaceae</taxon>
        <taxon>Actinocorallia</taxon>
    </lineage>
</organism>
<dbReference type="PROSITE" id="PS51257">
    <property type="entry name" value="PROKAR_LIPOPROTEIN"/>
    <property type="match status" value="1"/>
</dbReference>
<dbReference type="Pfam" id="PF01497">
    <property type="entry name" value="Peripla_BP_2"/>
    <property type="match status" value="1"/>
</dbReference>
<sequence>MRSARVLGASLLIGALTLTACGGAEEGARPAESTPSGPQRIVSLSSTATEMLFAIGAGKQVVAVDEYSTFPAEAPKTKLSGFKPNAEAIIGYKPDLVVLSGDMDGIVAALGKVKIPVRIEAPAAKIEDSYAQLADLGSATGHSVEAAEVAKKMRERIDAAVAAAPKKQGVTYFHELTTDLDTVSAKSFLGQVYALFGLTNIADAADKQGTGYTRLSSEAVVKADPKLIFLGDSVGAAQSPATVAKRPGWAGLTAVRDDGVIALDDDLASRWGPRLPELVETVSAAVKRAG</sequence>
<keyword evidence="2" id="KW-0732">Signal</keyword>
<gene>
    <name evidence="4" type="ORF">GCM10010468_30220</name>
</gene>
<evidence type="ECO:0000256" key="1">
    <source>
        <dbReference type="ARBA" id="ARBA00008814"/>
    </source>
</evidence>
<dbReference type="RefSeq" id="WP_344828266.1">
    <property type="nucleotide sequence ID" value="NZ_BAAAUV010000006.1"/>
</dbReference>
<dbReference type="InterPro" id="IPR002491">
    <property type="entry name" value="ABC_transptr_periplasmic_BD"/>
</dbReference>
<dbReference type="InterPro" id="IPR050902">
    <property type="entry name" value="ABC_Transporter_SBP"/>
</dbReference>
<dbReference type="Gene3D" id="3.40.50.1980">
    <property type="entry name" value="Nitrogenase molybdenum iron protein domain"/>
    <property type="match status" value="2"/>
</dbReference>
<accession>A0ABP6Q945</accession>
<dbReference type="PANTHER" id="PTHR30535:SF34">
    <property type="entry name" value="MOLYBDATE-BINDING PROTEIN MOLA"/>
    <property type="match status" value="1"/>
</dbReference>
<feature type="domain" description="Fe/B12 periplasmic-binding" evidence="3">
    <location>
        <begin position="40"/>
        <end position="290"/>
    </location>
</feature>